<dbReference type="PANTHER" id="PTHR32319:SF0">
    <property type="entry name" value="BACTERIAL HEMOLYSIN-LIKE PROTEIN"/>
    <property type="match status" value="1"/>
</dbReference>
<protein>
    <submittedName>
        <fullName evidence="5">TlyA family RNA methyltransferase</fullName>
    </submittedName>
</protein>
<gene>
    <name evidence="5" type="ORF">EHQ59_12925</name>
</gene>
<dbReference type="Pfam" id="PF01479">
    <property type="entry name" value="S4"/>
    <property type="match status" value="1"/>
</dbReference>
<dbReference type="SUPFAM" id="SSF55174">
    <property type="entry name" value="Alpha-L RNA-binding motif"/>
    <property type="match status" value="1"/>
</dbReference>
<dbReference type="InterPro" id="IPR036986">
    <property type="entry name" value="S4_RNA-bd_sf"/>
</dbReference>
<dbReference type="Proteomes" id="UP000297609">
    <property type="component" value="Unassembled WGS sequence"/>
</dbReference>
<accession>A0A4R9JQH0</accession>
<evidence type="ECO:0000259" key="4">
    <source>
        <dbReference type="SMART" id="SM00363"/>
    </source>
</evidence>
<comment type="similarity">
    <text evidence="2">Belongs to the TlyA family.</text>
</comment>
<evidence type="ECO:0000313" key="5">
    <source>
        <dbReference type="EMBL" id="TGL50290.1"/>
    </source>
</evidence>
<dbReference type="PANTHER" id="PTHR32319">
    <property type="entry name" value="BACTERIAL HEMOLYSIN-LIKE PROTEIN"/>
    <property type="match status" value="1"/>
</dbReference>
<dbReference type="SMART" id="SM00363">
    <property type="entry name" value="S4"/>
    <property type="match status" value="1"/>
</dbReference>
<dbReference type="PROSITE" id="PS50889">
    <property type="entry name" value="S4"/>
    <property type="match status" value="1"/>
</dbReference>
<dbReference type="OrthoDB" id="9784736at2"/>
<dbReference type="Gene3D" id="3.40.50.150">
    <property type="entry name" value="Vaccinia Virus protein VP39"/>
    <property type="match status" value="1"/>
</dbReference>
<keyword evidence="5" id="KW-0489">Methyltransferase</keyword>
<dbReference type="InterPro" id="IPR047048">
    <property type="entry name" value="TlyA"/>
</dbReference>
<dbReference type="RefSeq" id="WP_135620071.1">
    <property type="nucleotide sequence ID" value="NZ_RQGG01000036.1"/>
</dbReference>
<dbReference type="AlphaFoldDB" id="A0A4R9JQH0"/>
<dbReference type="EMBL" id="RQGG01000036">
    <property type="protein sequence ID" value="TGL50290.1"/>
    <property type="molecule type" value="Genomic_DNA"/>
</dbReference>
<sequence>MQKEKIRLDVFLVREGYAKDIKYAQSLILSGSVLINDVIVSKVGTLVTPKDKVRTKEKIKTYVSRGAYKLLGAFDHWKDIQIEGKTCFDLGASTGGFSQVLLENGASKVFAIDVGYGQMAQKIANDPKVVVYDRTHLKELPTLPLEPLTKETWITMDLSFISLIPVFGYLLPLFQKFPNIHWFGITLLKPQFEVHPSKLEKGILKDSHEIGYTIRTVWHKIKKTDPKIRFKGLKESPIQGADGNREFLIFWDRKEEV</sequence>
<reference evidence="5" key="1">
    <citation type="journal article" date="2019" name="PLoS Negl. Trop. Dis.">
        <title>Revisiting the worldwide diversity of Leptospira species in the environment.</title>
        <authorList>
            <person name="Vincent A.T."/>
            <person name="Schiettekatte O."/>
            <person name="Bourhy P."/>
            <person name="Veyrier F.J."/>
            <person name="Picardeau M."/>
        </authorList>
    </citation>
    <scope>NUCLEOTIDE SEQUENCE [LARGE SCALE GENOMIC DNA]</scope>
    <source>
        <strain evidence="5">201702454</strain>
    </source>
</reference>
<keyword evidence="1 3" id="KW-0694">RNA-binding</keyword>
<keyword evidence="5" id="KW-0808">Transferase</keyword>
<feature type="domain" description="RNA-binding S4" evidence="4">
    <location>
        <begin position="6"/>
        <end position="71"/>
    </location>
</feature>
<evidence type="ECO:0000256" key="2">
    <source>
        <dbReference type="ARBA" id="ARBA00029460"/>
    </source>
</evidence>
<dbReference type="InterPro" id="IPR002942">
    <property type="entry name" value="S4_RNA-bd"/>
</dbReference>
<evidence type="ECO:0000256" key="1">
    <source>
        <dbReference type="ARBA" id="ARBA00022884"/>
    </source>
</evidence>
<name>A0A4R9JQH0_9LEPT</name>
<dbReference type="GO" id="GO:0003723">
    <property type="term" value="F:RNA binding"/>
    <property type="evidence" value="ECO:0007669"/>
    <property type="project" value="UniProtKB-KW"/>
</dbReference>
<dbReference type="Pfam" id="PF01728">
    <property type="entry name" value="FtsJ"/>
    <property type="match status" value="1"/>
</dbReference>
<dbReference type="InterPro" id="IPR002877">
    <property type="entry name" value="RNA_MeTrfase_FtsJ_dom"/>
</dbReference>
<dbReference type="SUPFAM" id="SSF53335">
    <property type="entry name" value="S-adenosyl-L-methionine-dependent methyltransferases"/>
    <property type="match status" value="1"/>
</dbReference>
<dbReference type="CDD" id="cd00165">
    <property type="entry name" value="S4"/>
    <property type="match status" value="1"/>
</dbReference>
<dbReference type="GO" id="GO:0032259">
    <property type="term" value="P:methylation"/>
    <property type="evidence" value="ECO:0007669"/>
    <property type="project" value="UniProtKB-KW"/>
</dbReference>
<keyword evidence="6" id="KW-1185">Reference proteome</keyword>
<comment type="caution">
    <text evidence="5">The sequence shown here is derived from an EMBL/GenBank/DDBJ whole genome shotgun (WGS) entry which is preliminary data.</text>
</comment>
<proteinExistence type="inferred from homology"/>
<dbReference type="Gene3D" id="3.10.290.10">
    <property type="entry name" value="RNA-binding S4 domain"/>
    <property type="match status" value="1"/>
</dbReference>
<dbReference type="InterPro" id="IPR029063">
    <property type="entry name" value="SAM-dependent_MTases_sf"/>
</dbReference>
<evidence type="ECO:0000256" key="3">
    <source>
        <dbReference type="PROSITE-ProRule" id="PRU00182"/>
    </source>
</evidence>
<dbReference type="GO" id="GO:0008168">
    <property type="term" value="F:methyltransferase activity"/>
    <property type="evidence" value="ECO:0007669"/>
    <property type="project" value="UniProtKB-KW"/>
</dbReference>
<evidence type="ECO:0000313" key="6">
    <source>
        <dbReference type="Proteomes" id="UP000297609"/>
    </source>
</evidence>
<organism evidence="5 6">
    <name type="scientific">Leptospira kemamanensis</name>
    <dbReference type="NCBI Taxonomy" id="2484942"/>
    <lineage>
        <taxon>Bacteria</taxon>
        <taxon>Pseudomonadati</taxon>
        <taxon>Spirochaetota</taxon>
        <taxon>Spirochaetia</taxon>
        <taxon>Leptospirales</taxon>
        <taxon>Leptospiraceae</taxon>
        <taxon>Leptospira</taxon>
    </lineage>
</organism>